<dbReference type="Proteomes" id="UP000182798">
    <property type="component" value="Unassembled WGS sequence"/>
</dbReference>
<keyword evidence="1" id="KW-0051">Antiviral defense</keyword>
<evidence type="ECO:0000256" key="1">
    <source>
        <dbReference type="ARBA" id="ARBA00023118"/>
    </source>
</evidence>
<reference evidence="4" key="1">
    <citation type="submission" date="2016-09" db="EMBL/GenBank/DDBJ databases">
        <title>Genome Sequence of Bathymodiolus thermophilus sulfur-oxidizing gill endosymbiont.</title>
        <authorList>
            <person name="Ponnudurai R."/>
            <person name="Kleiner M."/>
            <person name="Sayavedra L."/>
            <person name="Thuermer A."/>
            <person name="Felbeck H."/>
            <person name="Schlueter R."/>
            <person name="Schweder T."/>
            <person name="Markert S."/>
        </authorList>
    </citation>
    <scope>NUCLEOTIDE SEQUENCE [LARGE SCALE GENOMIC DNA]</scope>
    <source>
        <strain evidence="4">BAT/CrabSpa'14</strain>
    </source>
</reference>
<dbReference type="RefSeq" id="WP_071564680.1">
    <property type="nucleotide sequence ID" value="NZ_MIQH01000683.1"/>
</dbReference>
<feature type="non-terminal residue" evidence="3">
    <location>
        <position position="151"/>
    </location>
</feature>
<accession>A0A1J5UER2</accession>
<comment type="caution">
    <text evidence="3">The sequence shown here is derived from an EMBL/GenBank/DDBJ whole genome shotgun (WGS) entry which is preliminary data.</text>
</comment>
<dbReference type="GO" id="GO:0051607">
    <property type="term" value="P:defense response to virus"/>
    <property type="evidence" value="ECO:0007669"/>
    <property type="project" value="UniProtKB-KW"/>
</dbReference>
<evidence type="ECO:0000259" key="2">
    <source>
        <dbReference type="Pfam" id="PF03787"/>
    </source>
</evidence>
<protein>
    <submittedName>
        <fullName evidence="3">Type III-B CRISPR module RAMP protein Cmr6</fullName>
    </submittedName>
</protein>
<sequence>MGNTSLYNKTIGDFNDGNLGLWNDKFCNMWSDDFTALVPKEDGKKNWVNDIVEKSKTSRVNPHINRMQKLADKVVCYKTSEPMIIGMGLNHPIENGMLFHHTLGVPYLPGSSVKGLVRAWAEQWENVNGDELFRIFGSKNRFKNKNSTENV</sequence>
<gene>
    <name evidence="3" type="ORF">BGC33_03490</name>
</gene>
<dbReference type="AlphaFoldDB" id="A0A1J5UER2"/>
<dbReference type="EMBL" id="MIQH01000683">
    <property type="protein sequence ID" value="OIR24413.1"/>
    <property type="molecule type" value="Genomic_DNA"/>
</dbReference>
<organism evidence="3 4">
    <name type="scientific">Bathymodiolus thermophilus thioautotrophic gill symbiont</name>
    <dbReference type="NCBI Taxonomy" id="2360"/>
    <lineage>
        <taxon>Bacteria</taxon>
        <taxon>Pseudomonadati</taxon>
        <taxon>Pseudomonadota</taxon>
        <taxon>Gammaproteobacteria</taxon>
        <taxon>sulfur-oxidizing symbionts</taxon>
    </lineage>
</organism>
<name>A0A1J5UER2_9GAMM</name>
<dbReference type="OrthoDB" id="9813956at2"/>
<evidence type="ECO:0000313" key="3">
    <source>
        <dbReference type="EMBL" id="OIR24413.1"/>
    </source>
</evidence>
<feature type="domain" description="CRISPR type III-associated protein" evidence="2">
    <location>
        <begin position="78"/>
        <end position="142"/>
    </location>
</feature>
<dbReference type="Pfam" id="PF03787">
    <property type="entry name" value="RAMPs"/>
    <property type="match status" value="1"/>
</dbReference>
<dbReference type="InterPro" id="IPR010172">
    <property type="entry name" value="CRISPR-assoc_prot_TM1791"/>
</dbReference>
<dbReference type="InterPro" id="IPR005537">
    <property type="entry name" value="RAMP_III_fam"/>
</dbReference>
<evidence type="ECO:0000313" key="4">
    <source>
        <dbReference type="Proteomes" id="UP000182798"/>
    </source>
</evidence>
<dbReference type="NCBIfam" id="TIGR01898">
    <property type="entry name" value="cas_TM1791_cmr6"/>
    <property type="match status" value="1"/>
</dbReference>
<proteinExistence type="predicted"/>